<accession>A0ACA9QFH5</accession>
<gene>
    <name evidence="1" type="ORF">DHETER_LOCUS14609</name>
</gene>
<evidence type="ECO:0000313" key="2">
    <source>
        <dbReference type="Proteomes" id="UP000789702"/>
    </source>
</evidence>
<keyword evidence="2" id="KW-1185">Reference proteome</keyword>
<protein>
    <submittedName>
        <fullName evidence="1">2434_t:CDS:1</fullName>
    </submittedName>
</protein>
<feature type="non-terminal residue" evidence="1">
    <location>
        <position position="1"/>
    </location>
</feature>
<name>A0ACA9QFH5_9GLOM</name>
<comment type="caution">
    <text evidence="1">The sequence shown here is derived from an EMBL/GenBank/DDBJ whole genome shotgun (WGS) entry which is preliminary data.</text>
</comment>
<sequence>NSRSVLVGGYTPVDWDTSGQYKYSTDSFVFSLNDPTNISNANLGRISSYANAIFCVDGYGPYFGDLYINEGYVYTDGNRYYNYVSFPNSQIEDYEVFQV</sequence>
<dbReference type="Proteomes" id="UP000789702">
    <property type="component" value="Unassembled WGS sequence"/>
</dbReference>
<feature type="non-terminal residue" evidence="1">
    <location>
        <position position="99"/>
    </location>
</feature>
<evidence type="ECO:0000313" key="1">
    <source>
        <dbReference type="EMBL" id="CAG8750550.1"/>
    </source>
</evidence>
<proteinExistence type="predicted"/>
<dbReference type="EMBL" id="CAJVPU010045928">
    <property type="protein sequence ID" value="CAG8750550.1"/>
    <property type="molecule type" value="Genomic_DNA"/>
</dbReference>
<organism evidence="1 2">
    <name type="scientific">Dentiscutata heterogama</name>
    <dbReference type="NCBI Taxonomy" id="1316150"/>
    <lineage>
        <taxon>Eukaryota</taxon>
        <taxon>Fungi</taxon>
        <taxon>Fungi incertae sedis</taxon>
        <taxon>Mucoromycota</taxon>
        <taxon>Glomeromycotina</taxon>
        <taxon>Glomeromycetes</taxon>
        <taxon>Diversisporales</taxon>
        <taxon>Gigasporaceae</taxon>
        <taxon>Dentiscutata</taxon>
    </lineage>
</organism>
<reference evidence="1" key="1">
    <citation type="submission" date="2021-06" db="EMBL/GenBank/DDBJ databases">
        <authorList>
            <person name="Kallberg Y."/>
            <person name="Tangrot J."/>
            <person name="Rosling A."/>
        </authorList>
    </citation>
    <scope>NUCLEOTIDE SEQUENCE</scope>
    <source>
        <strain evidence="1">IL203A</strain>
    </source>
</reference>